<dbReference type="EMBL" id="CADCTR010003309">
    <property type="protein sequence ID" value="CAA9393597.1"/>
    <property type="molecule type" value="Genomic_DNA"/>
</dbReference>
<gene>
    <name evidence="1" type="ORF">AVDCRST_MAG93-9855</name>
</gene>
<evidence type="ECO:0000313" key="1">
    <source>
        <dbReference type="EMBL" id="CAA9393597.1"/>
    </source>
</evidence>
<proteinExistence type="predicted"/>
<feature type="non-terminal residue" evidence="1">
    <location>
        <position position="40"/>
    </location>
</feature>
<organism evidence="1">
    <name type="scientific">uncultured Chloroflexia bacterium</name>
    <dbReference type="NCBI Taxonomy" id="1672391"/>
    <lineage>
        <taxon>Bacteria</taxon>
        <taxon>Bacillati</taxon>
        <taxon>Chloroflexota</taxon>
        <taxon>Chloroflexia</taxon>
        <taxon>environmental samples</taxon>
    </lineage>
</organism>
<dbReference type="InterPro" id="IPR009057">
    <property type="entry name" value="Homeodomain-like_sf"/>
</dbReference>
<accession>A0A6J4NVJ8</accession>
<dbReference type="SUPFAM" id="SSF46689">
    <property type="entry name" value="Homeodomain-like"/>
    <property type="match status" value="1"/>
</dbReference>
<evidence type="ECO:0008006" key="2">
    <source>
        <dbReference type="Google" id="ProtNLM"/>
    </source>
</evidence>
<sequence length="40" mass="4199">MGGMNGYSEDLRKKIVGALGRGATKIQAARTFGVSRSSVK</sequence>
<protein>
    <recommendedName>
        <fullName evidence="2">Transposase Synechocystis PCC 6803 domain-containing protein</fullName>
    </recommendedName>
</protein>
<reference evidence="1" key="1">
    <citation type="submission" date="2020-02" db="EMBL/GenBank/DDBJ databases">
        <authorList>
            <person name="Meier V. D."/>
        </authorList>
    </citation>
    <scope>NUCLEOTIDE SEQUENCE</scope>
    <source>
        <strain evidence="1">AVDCRST_MAG93</strain>
    </source>
</reference>
<name>A0A6J4NVJ8_9CHLR</name>
<dbReference type="AlphaFoldDB" id="A0A6J4NVJ8"/>